<feature type="transmembrane region" description="Helical" evidence="6">
    <location>
        <begin position="118"/>
        <end position="141"/>
    </location>
</feature>
<sequence>MSEPGLDPPPGVTPNFVDPENTVYIASIVTQCLCISTVGVIVALRVYFTAVGYSATALTMNHFGGGLNQWDVPIQNVEPFGITVYTTLVLYGPCAFSIKASILVFLARIFGPNQKARYALYSILACLLAYYVPVLALKACICRPISKFWIPNQPGECFDQRALILADAVISVISDMVIFVAPLPLTCNLHMKKKKRVKVAAVFSVGGLACICSAIRLVDIVKNGTSLNQTLVFMRVNLWGYVDDRLSCIVCANCGIALRRFT</sequence>
<feature type="transmembrane region" description="Helical" evidence="6">
    <location>
        <begin position="23"/>
        <end position="44"/>
    </location>
</feature>
<feature type="transmembrane region" description="Helical" evidence="6">
    <location>
        <begin position="82"/>
        <end position="106"/>
    </location>
</feature>
<dbReference type="STRING" id="1448308.A0A2T2NEY7"/>
<protein>
    <recommendedName>
        <fullName evidence="7">Rhodopsin domain-containing protein</fullName>
    </recommendedName>
</protein>
<proteinExistence type="inferred from homology"/>
<feature type="transmembrane region" description="Helical" evidence="6">
    <location>
        <begin position="161"/>
        <end position="185"/>
    </location>
</feature>
<keyword evidence="9" id="KW-1185">Reference proteome</keyword>
<evidence type="ECO:0000256" key="5">
    <source>
        <dbReference type="ARBA" id="ARBA00038359"/>
    </source>
</evidence>
<evidence type="ECO:0000259" key="7">
    <source>
        <dbReference type="Pfam" id="PF20684"/>
    </source>
</evidence>
<organism evidence="8 9">
    <name type="scientific">Corynespora cassiicola Philippines</name>
    <dbReference type="NCBI Taxonomy" id="1448308"/>
    <lineage>
        <taxon>Eukaryota</taxon>
        <taxon>Fungi</taxon>
        <taxon>Dikarya</taxon>
        <taxon>Ascomycota</taxon>
        <taxon>Pezizomycotina</taxon>
        <taxon>Dothideomycetes</taxon>
        <taxon>Pleosporomycetidae</taxon>
        <taxon>Pleosporales</taxon>
        <taxon>Corynesporascaceae</taxon>
        <taxon>Corynespora</taxon>
    </lineage>
</organism>
<accession>A0A2T2NEY7</accession>
<evidence type="ECO:0000313" key="9">
    <source>
        <dbReference type="Proteomes" id="UP000240883"/>
    </source>
</evidence>
<comment type="similarity">
    <text evidence="5">Belongs to the SAT4 family.</text>
</comment>
<comment type="subcellular location">
    <subcellularLocation>
        <location evidence="1">Membrane</location>
        <topology evidence="1">Multi-pass membrane protein</topology>
    </subcellularLocation>
</comment>
<dbReference type="Pfam" id="PF20684">
    <property type="entry name" value="Fung_rhodopsin"/>
    <property type="match status" value="1"/>
</dbReference>
<evidence type="ECO:0000256" key="1">
    <source>
        <dbReference type="ARBA" id="ARBA00004141"/>
    </source>
</evidence>
<dbReference type="GO" id="GO:0016020">
    <property type="term" value="C:membrane"/>
    <property type="evidence" value="ECO:0007669"/>
    <property type="project" value="UniProtKB-SubCell"/>
</dbReference>
<reference evidence="8 9" key="1">
    <citation type="journal article" date="2018" name="Front. Microbiol.">
        <title>Genome-Wide Analysis of Corynespora cassiicola Leaf Fall Disease Putative Effectors.</title>
        <authorList>
            <person name="Lopez D."/>
            <person name="Ribeiro S."/>
            <person name="Label P."/>
            <person name="Fumanal B."/>
            <person name="Venisse J.S."/>
            <person name="Kohler A."/>
            <person name="de Oliveira R.R."/>
            <person name="Labutti K."/>
            <person name="Lipzen A."/>
            <person name="Lail K."/>
            <person name="Bauer D."/>
            <person name="Ohm R.A."/>
            <person name="Barry K.W."/>
            <person name="Spatafora J."/>
            <person name="Grigoriev I.V."/>
            <person name="Martin F.M."/>
            <person name="Pujade-Renaud V."/>
        </authorList>
    </citation>
    <scope>NUCLEOTIDE SEQUENCE [LARGE SCALE GENOMIC DNA]</scope>
    <source>
        <strain evidence="8 9">Philippines</strain>
    </source>
</reference>
<keyword evidence="2 6" id="KW-0812">Transmembrane</keyword>
<evidence type="ECO:0000256" key="3">
    <source>
        <dbReference type="ARBA" id="ARBA00022989"/>
    </source>
</evidence>
<evidence type="ECO:0000256" key="4">
    <source>
        <dbReference type="ARBA" id="ARBA00023136"/>
    </source>
</evidence>
<dbReference type="EMBL" id="KZ678139">
    <property type="protein sequence ID" value="PSN64004.1"/>
    <property type="molecule type" value="Genomic_DNA"/>
</dbReference>
<dbReference type="InterPro" id="IPR049326">
    <property type="entry name" value="Rhodopsin_dom_fungi"/>
</dbReference>
<dbReference type="PANTHER" id="PTHR33048:SF108">
    <property type="entry name" value="INTEGRAL MEMBRANE PROTEIN"/>
    <property type="match status" value="1"/>
</dbReference>
<dbReference type="Proteomes" id="UP000240883">
    <property type="component" value="Unassembled WGS sequence"/>
</dbReference>
<dbReference type="OrthoDB" id="5342292at2759"/>
<keyword evidence="4 6" id="KW-0472">Membrane</keyword>
<evidence type="ECO:0000256" key="6">
    <source>
        <dbReference type="SAM" id="Phobius"/>
    </source>
</evidence>
<dbReference type="AlphaFoldDB" id="A0A2T2NEY7"/>
<name>A0A2T2NEY7_CORCC</name>
<gene>
    <name evidence="8" type="ORF">BS50DRAFT_647895</name>
</gene>
<keyword evidence="3 6" id="KW-1133">Transmembrane helix</keyword>
<feature type="domain" description="Rhodopsin" evidence="7">
    <location>
        <begin position="46"/>
        <end position="252"/>
    </location>
</feature>
<dbReference type="InterPro" id="IPR052337">
    <property type="entry name" value="SAT4-like"/>
</dbReference>
<dbReference type="PANTHER" id="PTHR33048">
    <property type="entry name" value="PTH11-LIKE INTEGRAL MEMBRANE PROTEIN (AFU_ORTHOLOGUE AFUA_5G11245)"/>
    <property type="match status" value="1"/>
</dbReference>
<evidence type="ECO:0000256" key="2">
    <source>
        <dbReference type="ARBA" id="ARBA00022692"/>
    </source>
</evidence>
<feature type="transmembrane region" description="Helical" evidence="6">
    <location>
        <begin position="197"/>
        <end position="218"/>
    </location>
</feature>
<evidence type="ECO:0000313" key="8">
    <source>
        <dbReference type="EMBL" id="PSN64004.1"/>
    </source>
</evidence>